<feature type="domain" description="RNA polymerase sigma factor 70 region 4 type 2" evidence="6">
    <location>
        <begin position="108"/>
        <end position="160"/>
    </location>
</feature>
<accession>A0A257LT02</accession>
<dbReference type="GO" id="GO:0006352">
    <property type="term" value="P:DNA-templated transcription initiation"/>
    <property type="evidence" value="ECO:0007669"/>
    <property type="project" value="InterPro"/>
</dbReference>
<evidence type="ECO:0000256" key="1">
    <source>
        <dbReference type="ARBA" id="ARBA00010641"/>
    </source>
</evidence>
<evidence type="ECO:0000259" key="5">
    <source>
        <dbReference type="Pfam" id="PF04542"/>
    </source>
</evidence>
<dbReference type="SUPFAM" id="SSF88946">
    <property type="entry name" value="Sigma2 domain of RNA polymerase sigma factors"/>
    <property type="match status" value="1"/>
</dbReference>
<dbReference type="InterPro" id="IPR013325">
    <property type="entry name" value="RNA_pol_sigma_r2"/>
</dbReference>
<comment type="similarity">
    <text evidence="1">Belongs to the sigma-70 factor family. ECF subfamily.</text>
</comment>
<name>A0A257LT02_UNCW3</name>
<evidence type="ECO:0000313" key="8">
    <source>
        <dbReference type="Proteomes" id="UP000216312"/>
    </source>
</evidence>
<dbReference type="EMBL" id="NMUJ01000053">
    <property type="protein sequence ID" value="OYV02783.1"/>
    <property type="molecule type" value="Genomic_DNA"/>
</dbReference>
<gene>
    <name evidence="7" type="ORF">CGW93_03845</name>
</gene>
<evidence type="ECO:0000256" key="3">
    <source>
        <dbReference type="ARBA" id="ARBA00023082"/>
    </source>
</evidence>
<dbReference type="Gene3D" id="1.10.1740.10">
    <property type="match status" value="1"/>
</dbReference>
<dbReference type="InterPro" id="IPR007627">
    <property type="entry name" value="RNA_pol_sigma70_r2"/>
</dbReference>
<dbReference type="GO" id="GO:0016987">
    <property type="term" value="F:sigma factor activity"/>
    <property type="evidence" value="ECO:0007669"/>
    <property type="project" value="UniProtKB-KW"/>
</dbReference>
<evidence type="ECO:0000313" key="7">
    <source>
        <dbReference type="EMBL" id="OYV02783.1"/>
    </source>
</evidence>
<dbReference type="InterPro" id="IPR013324">
    <property type="entry name" value="RNA_pol_sigma_r3/r4-like"/>
</dbReference>
<dbReference type="Gene3D" id="1.10.10.10">
    <property type="entry name" value="Winged helix-like DNA-binding domain superfamily/Winged helix DNA-binding domain"/>
    <property type="match status" value="1"/>
</dbReference>
<evidence type="ECO:0000256" key="4">
    <source>
        <dbReference type="ARBA" id="ARBA00023163"/>
    </source>
</evidence>
<evidence type="ECO:0000256" key="2">
    <source>
        <dbReference type="ARBA" id="ARBA00023015"/>
    </source>
</evidence>
<dbReference type="Pfam" id="PF08281">
    <property type="entry name" value="Sigma70_r4_2"/>
    <property type="match status" value="1"/>
</dbReference>
<dbReference type="Pfam" id="PF04542">
    <property type="entry name" value="Sigma70_r2"/>
    <property type="match status" value="1"/>
</dbReference>
<dbReference type="InterPro" id="IPR013249">
    <property type="entry name" value="RNA_pol_sigma70_r4_t2"/>
</dbReference>
<organism evidence="7 8">
    <name type="scientific">candidate division WOR-3 bacterium 4484_18</name>
    <dbReference type="NCBI Taxonomy" id="2020626"/>
    <lineage>
        <taxon>Bacteria</taxon>
        <taxon>Bacteria division WOR-3</taxon>
    </lineage>
</organism>
<dbReference type="GO" id="GO:0003677">
    <property type="term" value="F:DNA binding"/>
    <property type="evidence" value="ECO:0007669"/>
    <property type="project" value="InterPro"/>
</dbReference>
<evidence type="ECO:0000259" key="6">
    <source>
        <dbReference type="Pfam" id="PF08281"/>
    </source>
</evidence>
<dbReference type="CDD" id="cd06171">
    <property type="entry name" value="Sigma70_r4"/>
    <property type="match status" value="1"/>
</dbReference>
<dbReference type="NCBIfam" id="TIGR02937">
    <property type="entry name" value="sigma70-ECF"/>
    <property type="match status" value="1"/>
</dbReference>
<sequence>MREEWVLRAQQGDKKAFDKIAREWYPKILNYVYRATLNMELASEITQITMVQSYFKLQQLREPRYFATWIYKIATNLIFDHLRDKRRESLTLDDIVEPSFTPNWETKLAIQQALNQLSDKERTVVVMKIYENMKFREIAEVLDEPESTIKTRLYNGLKKLRQILDGWGMKEV</sequence>
<dbReference type="AlphaFoldDB" id="A0A257LT02"/>
<comment type="caution">
    <text evidence="7">The sequence shown here is derived from an EMBL/GenBank/DDBJ whole genome shotgun (WGS) entry which is preliminary data.</text>
</comment>
<keyword evidence="2" id="KW-0805">Transcription regulation</keyword>
<reference evidence="8" key="1">
    <citation type="submission" date="2017-07" db="EMBL/GenBank/DDBJ databases">
        <title>Novel pathways for hydrocarbon cycling and metabolic interdependencies in hydrothermal sediment communities.</title>
        <authorList>
            <person name="Dombrowski N."/>
            <person name="Seitz K."/>
            <person name="Teske A."/>
            <person name="Baker B."/>
        </authorList>
    </citation>
    <scope>NUCLEOTIDE SEQUENCE [LARGE SCALE GENOMIC DNA]</scope>
</reference>
<dbReference type="SUPFAM" id="SSF88659">
    <property type="entry name" value="Sigma3 and sigma4 domains of RNA polymerase sigma factors"/>
    <property type="match status" value="1"/>
</dbReference>
<dbReference type="InterPro" id="IPR036388">
    <property type="entry name" value="WH-like_DNA-bd_sf"/>
</dbReference>
<evidence type="ECO:0008006" key="9">
    <source>
        <dbReference type="Google" id="ProtNLM"/>
    </source>
</evidence>
<feature type="domain" description="RNA polymerase sigma-70 region 2" evidence="5">
    <location>
        <begin position="22"/>
        <end position="87"/>
    </location>
</feature>
<dbReference type="InterPro" id="IPR039425">
    <property type="entry name" value="RNA_pol_sigma-70-like"/>
</dbReference>
<dbReference type="PANTHER" id="PTHR43133:SF51">
    <property type="entry name" value="RNA POLYMERASE SIGMA FACTOR"/>
    <property type="match status" value="1"/>
</dbReference>
<keyword evidence="3" id="KW-0731">Sigma factor</keyword>
<dbReference type="Proteomes" id="UP000216312">
    <property type="component" value="Unassembled WGS sequence"/>
</dbReference>
<dbReference type="PANTHER" id="PTHR43133">
    <property type="entry name" value="RNA POLYMERASE ECF-TYPE SIGMA FACTO"/>
    <property type="match status" value="1"/>
</dbReference>
<proteinExistence type="inferred from homology"/>
<protein>
    <recommendedName>
        <fullName evidence="9">RNA polymerase subunit sigma-24</fullName>
    </recommendedName>
</protein>
<dbReference type="InterPro" id="IPR014284">
    <property type="entry name" value="RNA_pol_sigma-70_dom"/>
</dbReference>
<keyword evidence="4" id="KW-0804">Transcription</keyword>